<dbReference type="EC" id="4.1.2.48" evidence="8"/>
<dbReference type="OrthoDB" id="10261951at2759"/>
<dbReference type="InterPro" id="IPR023603">
    <property type="entry name" value="Low_specificity_L-TA-like"/>
</dbReference>
<dbReference type="Pfam" id="PF01212">
    <property type="entry name" value="Beta_elim_lyase"/>
    <property type="match status" value="1"/>
</dbReference>
<name>A0A2T0FPN2_9ASCO</name>
<reference evidence="11 12" key="1">
    <citation type="submission" date="2017-04" db="EMBL/GenBank/DDBJ databases">
        <title>Genome sequencing of [Candida] sorbophila.</title>
        <authorList>
            <person name="Ahn J.O."/>
        </authorList>
    </citation>
    <scope>NUCLEOTIDE SEQUENCE [LARGE SCALE GENOMIC DNA]</scope>
    <source>
        <strain evidence="11 12">DS02</strain>
    </source>
</reference>
<dbReference type="AlphaFoldDB" id="A0A2T0FPN2"/>
<dbReference type="GO" id="GO:0006545">
    <property type="term" value="P:glycine biosynthetic process"/>
    <property type="evidence" value="ECO:0007669"/>
    <property type="project" value="TreeGrafter"/>
</dbReference>
<dbReference type="Gene3D" id="3.90.1150.10">
    <property type="entry name" value="Aspartate Aminotransferase, domain 1"/>
    <property type="match status" value="1"/>
</dbReference>
<evidence type="ECO:0000256" key="5">
    <source>
        <dbReference type="ARBA" id="ARBA00050410"/>
    </source>
</evidence>
<evidence type="ECO:0000256" key="6">
    <source>
        <dbReference type="ARBA" id="ARBA00050939"/>
    </source>
</evidence>
<dbReference type="InterPro" id="IPR015422">
    <property type="entry name" value="PyrdxlP-dep_Trfase_small"/>
</dbReference>
<proteinExistence type="inferred from homology"/>
<feature type="domain" description="Aromatic amino acid beta-eliminating lyase/threonine aldolase" evidence="10">
    <location>
        <begin position="13"/>
        <end position="293"/>
    </location>
</feature>
<dbReference type="FunFam" id="3.40.640.10:FF:000030">
    <property type="entry name" value="Low-specificity L-threonine aldolase"/>
    <property type="match status" value="1"/>
</dbReference>
<evidence type="ECO:0000256" key="7">
    <source>
        <dbReference type="ARBA" id="ARBA00060555"/>
    </source>
</evidence>
<evidence type="ECO:0000313" key="11">
    <source>
        <dbReference type="EMBL" id="PRT56956.1"/>
    </source>
</evidence>
<dbReference type="GO" id="GO:0008732">
    <property type="term" value="F:L-allo-threonine aldolase activity"/>
    <property type="evidence" value="ECO:0007669"/>
    <property type="project" value="TreeGrafter"/>
</dbReference>
<comment type="similarity">
    <text evidence="2">Belongs to the threonine aldolase family.</text>
</comment>
<dbReference type="STRING" id="45607.A0A2T0FPN2"/>
<dbReference type="EMBL" id="NDIQ01000022">
    <property type="protein sequence ID" value="PRT56956.1"/>
    <property type="molecule type" value="Genomic_DNA"/>
</dbReference>
<evidence type="ECO:0000256" key="3">
    <source>
        <dbReference type="ARBA" id="ARBA00022898"/>
    </source>
</evidence>
<comment type="pathway">
    <text evidence="7">Amino-acid degradation; L-threonine degradation via aldolase pathway; acetaldehyde and glycine from L-threonine: step 1/1.</text>
</comment>
<dbReference type="Proteomes" id="UP000238350">
    <property type="component" value="Unassembled WGS sequence"/>
</dbReference>
<evidence type="ECO:0000256" key="2">
    <source>
        <dbReference type="ARBA" id="ARBA00006966"/>
    </source>
</evidence>
<keyword evidence="3" id="KW-0663">Pyridoxal phosphate</keyword>
<dbReference type="GeneID" id="36518324"/>
<dbReference type="CDD" id="cd06502">
    <property type="entry name" value="TA_like"/>
    <property type="match status" value="1"/>
</dbReference>
<evidence type="ECO:0000256" key="1">
    <source>
        <dbReference type="ARBA" id="ARBA00001933"/>
    </source>
</evidence>
<dbReference type="InterPro" id="IPR001597">
    <property type="entry name" value="ArAA_b-elim_lyase/Thr_aldolase"/>
</dbReference>
<dbReference type="Gene3D" id="3.40.640.10">
    <property type="entry name" value="Type I PLP-dependent aspartate aminotransferase-like (Major domain)"/>
    <property type="match status" value="1"/>
</dbReference>
<comment type="catalytic activity">
    <reaction evidence="5">
        <text>L-threonine = acetaldehyde + glycine</text>
        <dbReference type="Rhea" id="RHEA:19625"/>
        <dbReference type="ChEBI" id="CHEBI:15343"/>
        <dbReference type="ChEBI" id="CHEBI:57305"/>
        <dbReference type="ChEBI" id="CHEBI:57926"/>
        <dbReference type="EC" id="4.1.2.48"/>
    </reaction>
</comment>
<organism evidence="11 12">
    <name type="scientific">Wickerhamiella sorbophila</name>
    <dbReference type="NCBI Taxonomy" id="45607"/>
    <lineage>
        <taxon>Eukaryota</taxon>
        <taxon>Fungi</taxon>
        <taxon>Dikarya</taxon>
        <taxon>Ascomycota</taxon>
        <taxon>Saccharomycotina</taxon>
        <taxon>Dipodascomycetes</taxon>
        <taxon>Dipodascales</taxon>
        <taxon>Trichomonascaceae</taxon>
        <taxon>Wickerhamiella</taxon>
    </lineage>
</organism>
<evidence type="ECO:0000256" key="8">
    <source>
        <dbReference type="ARBA" id="ARBA00066573"/>
    </source>
</evidence>
<dbReference type="GO" id="GO:0006567">
    <property type="term" value="P:L-threonine catabolic process"/>
    <property type="evidence" value="ECO:0007669"/>
    <property type="project" value="TreeGrafter"/>
</dbReference>
<dbReference type="PIRSF" id="PIRSF017617">
    <property type="entry name" value="Thr_aldolase"/>
    <property type="match status" value="1"/>
</dbReference>
<dbReference type="InterPro" id="IPR015421">
    <property type="entry name" value="PyrdxlP-dep_Trfase_major"/>
</dbReference>
<comment type="catalytic activity">
    <reaction evidence="6">
        <text>L-allo-threonine = acetaldehyde + glycine</text>
        <dbReference type="Rhea" id="RHEA:26209"/>
        <dbReference type="ChEBI" id="CHEBI:15343"/>
        <dbReference type="ChEBI" id="CHEBI:57305"/>
        <dbReference type="ChEBI" id="CHEBI:58585"/>
        <dbReference type="EC" id="4.1.2.48"/>
    </reaction>
</comment>
<protein>
    <recommendedName>
        <fullName evidence="8">low-specificity L-threonine aldolase</fullName>
        <ecNumber evidence="8">4.1.2.48</ecNumber>
    </recommendedName>
</protein>
<dbReference type="RefSeq" id="XP_024666901.1">
    <property type="nucleotide sequence ID" value="XM_024811133.1"/>
</dbReference>
<dbReference type="PANTHER" id="PTHR48097">
    <property type="entry name" value="L-THREONINE ALDOLASE-RELATED"/>
    <property type="match status" value="1"/>
</dbReference>
<dbReference type="InterPro" id="IPR015424">
    <property type="entry name" value="PyrdxlP-dep_Trfase"/>
</dbReference>
<dbReference type="PANTHER" id="PTHR48097:SF9">
    <property type="entry name" value="L-THREONINE ALDOLASE"/>
    <property type="match status" value="1"/>
</dbReference>
<evidence type="ECO:0000313" key="12">
    <source>
        <dbReference type="Proteomes" id="UP000238350"/>
    </source>
</evidence>
<keyword evidence="4" id="KW-0456">Lyase</keyword>
<sequence>MSADIAMKKVAKDFRSDTITIPLPEMLDAARVCALGDSVFHEDPTTEKFEKKICELTGKSSALFCTSGTLSNQIGLRTHLHQPPHSILCDHRGHVYSAEAGGLATLSQAMVTPVVPSNDLYLTLEDVKRSVILGSDIHTAPTRVISLENSLSGVIFPIEEIKRISEWARENDIKMHLDGARLWNVTAALGCSLKDVCQYFDSVSLCMSKGMCASVGSVLVGDEDFITKAEWFRKQQGGGIRQSGVLTSQCLVAIDKVWPTMPKTHQQAKRLGLELLKLGYELLVPVETNMVWIDEQTINIEKFREECIKRGLKIFRGRLVLHYWTTDEAVNEIIEAAKACVGESPTGYNDIRPQYIRK</sequence>
<feature type="modified residue" description="N6-(pyridoxal phosphate)lysine" evidence="9">
    <location>
        <position position="209"/>
    </location>
</feature>
<keyword evidence="12" id="KW-1185">Reference proteome</keyword>
<evidence type="ECO:0000259" key="10">
    <source>
        <dbReference type="Pfam" id="PF01212"/>
    </source>
</evidence>
<evidence type="ECO:0000256" key="4">
    <source>
        <dbReference type="ARBA" id="ARBA00023239"/>
    </source>
</evidence>
<dbReference type="SUPFAM" id="SSF53383">
    <property type="entry name" value="PLP-dependent transferases"/>
    <property type="match status" value="1"/>
</dbReference>
<accession>A0A2T0FPN2</accession>
<dbReference type="GO" id="GO:0005829">
    <property type="term" value="C:cytosol"/>
    <property type="evidence" value="ECO:0007669"/>
    <property type="project" value="TreeGrafter"/>
</dbReference>
<dbReference type="NCBIfam" id="NF041359">
    <property type="entry name" value="GntG_guanitoxin"/>
    <property type="match status" value="1"/>
</dbReference>
<comment type="cofactor">
    <cofactor evidence="1">
        <name>pyridoxal 5'-phosphate</name>
        <dbReference type="ChEBI" id="CHEBI:597326"/>
    </cofactor>
</comment>
<gene>
    <name evidence="11" type="ORF">B9G98_04576</name>
</gene>
<comment type="caution">
    <text evidence="11">The sequence shown here is derived from an EMBL/GenBank/DDBJ whole genome shotgun (WGS) entry which is preliminary data.</text>
</comment>
<evidence type="ECO:0000256" key="9">
    <source>
        <dbReference type="PIRSR" id="PIRSR017617-1"/>
    </source>
</evidence>